<keyword evidence="4" id="KW-1185">Reference proteome</keyword>
<dbReference type="PROSITE" id="PS50943">
    <property type="entry name" value="HTH_CROC1"/>
    <property type="match status" value="1"/>
</dbReference>
<feature type="domain" description="HTH cro/C1-type" evidence="2">
    <location>
        <begin position="8"/>
        <end position="62"/>
    </location>
</feature>
<protein>
    <submittedName>
        <fullName evidence="3">XRE family transcriptional regulator</fullName>
    </submittedName>
</protein>
<dbReference type="SUPFAM" id="SSF47413">
    <property type="entry name" value="lambda repressor-like DNA-binding domains"/>
    <property type="match status" value="1"/>
</dbReference>
<evidence type="ECO:0000259" key="2">
    <source>
        <dbReference type="PROSITE" id="PS50943"/>
    </source>
</evidence>
<proteinExistence type="predicted"/>
<dbReference type="PANTHER" id="PTHR46797:SF2">
    <property type="entry name" value="TRANSCRIPTIONAL REGULATOR"/>
    <property type="match status" value="1"/>
</dbReference>
<organism evidence="3 4">
    <name type="scientific">Comamonas endophytica</name>
    <dbReference type="NCBI Taxonomy" id="2949090"/>
    <lineage>
        <taxon>Bacteria</taxon>
        <taxon>Pseudomonadati</taxon>
        <taxon>Pseudomonadota</taxon>
        <taxon>Betaproteobacteria</taxon>
        <taxon>Burkholderiales</taxon>
        <taxon>Comamonadaceae</taxon>
        <taxon>Comamonas</taxon>
    </lineage>
</organism>
<reference evidence="3" key="1">
    <citation type="submission" date="2022-09" db="EMBL/GenBank/DDBJ databases">
        <title>The complete genome of Acidovorax sp. 5MLIR.</title>
        <authorList>
            <person name="Liu L."/>
            <person name="Yue J."/>
            <person name="Yang F."/>
            <person name="Yuan J."/>
            <person name="Li L."/>
        </authorList>
    </citation>
    <scope>NUCLEOTIDE SEQUENCE</scope>
    <source>
        <strain evidence="3">5MLIR</strain>
    </source>
</reference>
<keyword evidence="1" id="KW-0238">DNA-binding</keyword>
<dbReference type="PANTHER" id="PTHR46797">
    <property type="entry name" value="HTH-TYPE TRANSCRIPTIONAL REGULATOR"/>
    <property type="match status" value="1"/>
</dbReference>
<evidence type="ECO:0000313" key="3">
    <source>
        <dbReference type="EMBL" id="UYG51086.1"/>
    </source>
</evidence>
<evidence type="ECO:0000313" key="4">
    <source>
        <dbReference type="Proteomes" id="UP001162800"/>
    </source>
</evidence>
<dbReference type="InterPro" id="IPR013096">
    <property type="entry name" value="Cupin_2"/>
</dbReference>
<gene>
    <name evidence="3" type="ORF">M9799_13440</name>
</gene>
<sequence length="184" mass="20255">MEWVGREIKGLRKAKSLSLQQMALRCGKSIGFLSQVERGMSTPSISDLHQIAEALGVQISWFFPQGASVEPSDGGVVVRKARRRRLAFASGISDFLLSPNLEGPLELLFSTMEPGSDSGPDTYEHVGHEAGVVLKGTLELWIGEQRFTLEEGDSFSFASTTPHRYRNPSDTQTELIWAVTPPSY</sequence>
<dbReference type="InterPro" id="IPR050807">
    <property type="entry name" value="TransReg_Diox_bact_type"/>
</dbReference>
<dbReference type="Gene3D" id="2.60.120.10">
    <property type="entry name" value="Jelly Rolls"/>
    <property type="match status" value="1"/>
</dbReference>
<dbReference type="Pfam" id="PF01381">
    <property type="entry name" value="HTH_3"/>
    <property type="match status" value="1"/>
</dbReference>
<accession>A0ABY6G7R9</accession>
<dbReference type="InterPro" id="IPR010982">
    <property type="entry name" value="Lambda_DNA-bd_dom_sf"/>
</dbReference>
<dbReference type="RefSeq" id="WP_231044981.1">
    <property type="nucleotide sequence ID" value="NZ_CP106881.1"/>
</dbReference>
<dbReference type="SUPFAM" id="SSF51182">
    <property type="entry name" value="RmlC-like cupins"/>
    <property type="match status" value="1"/>
</dbReference>
<name>A0ABY6G7R9_9BURK</name>
<dbReference type="Pfam" id="PF07883">
    <property type="entry name" value="Cupin_2"/>
    <property type="match status" value="1"/>
</dbReference>
<dbReference type="CDD" id="cd02209">
    <property type="entry name" value="cupin_XRE_C"/>
    <property type="match status" value="1"/>
</dbReference>
<dbReference type="CDD" id="cd00093">
    <property type="entry name" value="HTH_XRE"/>
    <property type="match status" value="1"/>
</dbReference>
<dbReference type="InterPro" id="IPR014710">
    <property type="entry name" value="RmlC-like_jellyroll"/>
</dbReference>
<dbReference type="InterPro" id="IPR011051">
    <property type="entry name" value="RmlC_Cupin_sf"/>
</dbReference>
<dbReference type="InterPro" id="IPR001387">
    <property type="entry name" value="Cro/C1-type_HTH"/>
</dbReference>
<dbReference type="Gene3D" id="1.10.260.40">
    <property type="entry name" value="lambda repressor-like DNA-binding domains"/>
    <property type="match status" value="1"/>
</dbReference>
<dbReference type="SMART" id="SM00530">
    <property type="entry name" value="HTH_XRE"/>
    <property type="match status" value="1"/>
</dbReference>
<evidence type="ECO:0000256" key="1">
    <source>
        <dbReference type="ARBA" id="ARBA00023125"/>
    </source>
</evidence>
<dbReference type="EMBL" id="CP106881">
    <property type="protein sequence ID" value="UYG51086.1"/>
    <property type="molecule type" value="Genomic_DNA"/>
</dbReference>
<dbReference type="Proteomes" id="UP001162800">
    <property type="component" value="Chromosome"/>
</dbReference>